<dbReference type="OrthoDB" id="3468019at2759"/>
<dbReference type="EMBL" id="JAANBB010000097">
    <property type="protein sequence ID" value="KAF7550496.1"/>
    <property type="molecule type" value="Genomic_DNA"/>
</dbReference>
<dbReference type="AlphaFoldDB" id="A0A9P5HBE3"/>
<accession>A0A9P5HBE3</accession>
<dbReference type="Proteomes" id="UP000722485">
    <property type="component" value="Unassembled WGS sequence"/>
</dbReference>
<reference evidence="1" key="1">
    <citation type="submission" date="2020-03" db="EMBL/GenBank/DDBJ databases">
        <title>Draft Genome Sequence of Cylindrodendrum hubeiense.</title>
        <authorList>
            <person name="Buettner E."/>
            <person name="Kellner H."/>
        </authorList>
    </citation>
    <scope>NUCLEOTIDE SEQUENCE</scope>
    <source>
        <strain evidence="1">IHI 201604</strain>
    </source>
</reference>
<evidence type="ECO:0000313" key="1">
    <source>
        <dbReference type="EMBL" id="KAF7550496.1"/>
    </source>
</evidence>
<comment type="caution">
    <text evidence="1">The sequence shown here is derived from an EMBL/GenBank/DDBJ whole genome shotgun (WGS) entry which is preliminary data.</text>
</comment>
<protein>
    <recommendedName>
        <fullName evidence="3">SnoaL-like domain-containing protein</fullName>
    </recommendedName>
</protein>
<keyword evidence="2" id="KW-1185">Reference proteome</keyword>
<organism evidence="1 2">
    <name type="scientific">Cylindrodendrum hubeiense</name>
    <dbReference type="NCBI Taxonomy" id="595255"/>
    <lineage>
        <taxon>Eukaryota</taxon>
        <taxon>Fungi</taxon>
        <taxon>Dikarya</taxon>
        <taxon>Ascomycota</taxon>
        <taxon>Pezizomycotina</taxon>
        <taxon>Sordariomycetes</taxon>
        <taxon>Hypocreomycetidae</taxon>
        <taxon>Hypocreales</taxon>
        <taxon>Nectriaceae</taxon>
        <taxon>Cylindrodendrum</taxon>
    </lineage>
</organism>
<evidence type="ECO:0000313" key="2">
    <source>
        <dbReference type="Proteomes" id="UP000722485"/>
    </source>
</evidence>
<proteinExistence type="predicted"/>
<sequence>MSKTGSSCAWPKGTSIKKQELFERFYRLLDGNDPEESKAWSETFTLNGELVAFGQTYKGRAGMLQIMCTAKVII</sequence>
<evidence type="ECO:0008006" key="3">
    <source>
        <dbReference type="Google" id="ProtNLM"/>
    </source>
</evidence>
<gene>
    <name evidence="1" type="ORF">G7Z17_g5683</name>
</gene>
<name>A0A9P5HBE3_9HYPO</name>